<dbReference type="Pfam" id="PF04138">
    <property type="entry name" value="GtrA_DPMS_TM"/>
    <property type="match status" value="1"/>
</dbReference>
<evidence type="ECO:0000256" key="1">
    <source>
        <dbReference type="ARBA" id="ARBA00004141"/>
    </source>
</evidence>
<evidence type="ECO:0000256" key="3">
    <source>
        <dbReference type="ARBA" id="ARBA00022692"/>
    </source>
</evidence>
<keyword evidence="4 6" id="KW-1133">Transmembrane helix</keyword>
<keyword evidence="5 6" id="KW-0472">Membrane</keyword>
<protein>
    <submittedName>
        <fullName evidence="8">GtrA family protein</fullName>
    </submittedName>
</protein>
<feature type="domain" description="GtrA/DPMS transmembrane" evidence="7">
    <location>
        <begin position="53"/>
        <end position="166"/>
    </location>
</feature>
<accession>A0ABV7IMV5</accession>
<reference evidence="9" key="1">
    <citation type="journal article" date="2019" name="Int. J. Syst. Evol. Microbiol.">
        <title>The Global Catalogue of Microorganisms (GCM) 10K type strain sequencing project: providing services to taxonomists for standard genome sequencing and annotation.</title>
        <authorList>
            <consortium name="The Broad Institute Genomics Platform"/>
            <consortium name="The Broad Institute Genome Sequencing Center for Infectious Disease"/>
            <person name="Wu L."/>
            <person name="Ma J."/>
        </authorList>
    </citation>
    <scope>NUCLEOTIDE SEQUENCE [LARGE SCALE GENOMIC DNA]</scope>
    <source>
        <strain evidence="9">KCTC 42984</strain>
    </source>
</reference>
<feature type="transmembrane region" description="Helical" evidence="6">
    <location>
        <begin position="84"/>
        <end position="102"/>
    </location>
</feature>
<organism evidence="8 9">
    <name type="scientific">Novosphingobium bradum</name>
    <dbReference type="NCBI Taxonomy" id="1737444"/>
    <lineage>
        <taxon>Bacteria</taxon>
        <taxon>Pseudomonadati</taxon>
        <taxon>Pseudomonadota</taxon>
        <taxon>Alphaproteobacteria</taxon>
        <taxon>Sphingomonadales</taxon>
        <taxon>Sphingomonadaceae</taxon>
        <taxon>Novosphingobium</taxon>
    </lineage>
</organism>
<dbReference type="Proteomes" id="UP001595604">
    <property type="component" value="Unassembled WGS sequence"/>
</dbReference>
<comment type="subcellular location">
    <subcellularLocation>
        <location evidence="1">Membrane</location>
        <topology evidence="1">Multi-pass membrane protein</topology>
    </subcellularLocation>
</comment>
<name>A0ABV7IMV5_9SPHN</name>
<feature type="transmembrane region" description="Helical" evidence="6">
    <location>
        <begin position="114"/>
        <end position="136"/>
    </location>
</feature>
<evidence type="ECO:0000313" key="9">
    <source>
        <dbReference type="Proteomes" id="UP001595604"/>
    </source>
</evidence>
<proteinExistence type="inferred from homology"/>
<evidence type="ECO:0000259" key="7">
    <source>
        <dbReference type="Pfam" id="PF04138"/>
    </source>
</evidence>
<dbReference type="InterPro" id="IPR051401">
    <property type="entry name" value="GtrA_CellWall_Glycosyl"/>
</dbReference>
<evidence type="ECO:0000256" key="2">
    <source>
        <dbReference type="ARBA" id="ARBA00009399"/>
    </source>
</evidence>
<dbReference type="EMBL" id="JBHRTQ010000007">
    <property type="protein sequence ID" value="MFC3173960.1"/>
    <property type="molecule type" value="Genomic_DNA"/>
</dbReference>
<evidence type="ECO:0000256" key="5">
    <source>
        <dbReference type="ARBA" id="ARBA00023136"/>
    </source>
</evidence>
<gene>
    <name evidence="8" type="ORF">ACFOD9_06840</name>
</gene>
<comment type="caution">
    <text evidence="8">The sequence shown here is derived from an EMBL/GenBank/DDBJ whole genome shotgun (WGS) entry which is preliminary data.</text>
</comment>
<feature type="transmembrane region" description="Helical" evidence="6">
    <location>
        <begin position="51"/>
        <end position="72"/>
    </location>
</feature>
<dbReference type="RefSeq" id="WP_379509340.1">
    <property type="nucleotide sequence ID" value="NZ_JBHRTQ010000007.1"/>
</dbReference>
<evidence type="ECO:0000256" key="6">
    <source>
        <dbReference type="SAM" id="Phobius"/>
    </source>
</evidence>
<evidence type="ECO:0000256" key="4">
    <source>
        <dbReference type="ARBA" id="ARBA00022989"/>
    </source>
</evidence>
<dbReference type="PANTHER" id="PTHR38459">
    <property type="entry name" value="PROPHAGE BACTOPRENOL-LINKED GLUCOSE TRANSLOCASE HOMOLOG"/>
    <property type="match status" value="1"/>
</dbReference>
<keyword evidence="3 6" id="KW-0812">Transmembrane</keyword>
<evidence type="ECO:0000313" key="8">
    <source>
        <dbReference type="EMBL" id="MFC3173960.1"/>
    </source>
</evidence>
<dbReference type="InterPro" id="IPR007267">
    <property type="entry name" value="GtrA_DPMS_TM"/>
</dbReference>
<feature type="transmembrane region" description="Helical" evidence="6">
    <location>
        <begin position="142"/>
        <end position="161"/>
    </location>
</feature>
<dbReference type="PANTHER" id="PTHR38459:SF1">
    <property type="entry name" value="PROPHAGE BACTOPRENOL-LINKED GLUCOSE TRANSLOCASE HOMOLOG"/>
    <property type="match status" value="1"/>
</dbReference>
<comment type="similarity">
    <text evidence="2">Belongs to the GtrA family.</text>
</comment>
<keyword evidence="9" id="KW-1185">Reference proteome</keyword>
<sequence length="173" mass="19155">MRIRDLVIRAAHLGQSRARRAKSASRRSLNAVELPGRDGQSQPGAADRWQFLRFCMVGAVNTSCSLALIWSLMAAGVGKYRANLAGYAVGICISFLLNRSWTFRESGHFRLGQVARFMTAFLLAYLCNIAAIALSIELGINPYLAQITGIPAYTLSFYVLINRFVFSNNLRCT</sequence>